<dbReference type="PANTHER" id="PTHR45348">
    <property type="entry name" value="HYPOTHETICAL OXIDOREDUCTASE (EUROFUNG)"/>
    <property type="match status" value="1"/>
</dbReference>
<evidence type="ECO:0000256" key="1">
    <source>
        <dbReference type="ARBA" id="ARBA00008072"/>
    </source>
</evidence>
<evidence type="ECO:0000313" key="5">
    <source>
        <dbReference type="Proteomes" id="UP000053617"/>
    </source>
</evidence>
<evidence type="ECO:0000256" key="2">
    <source>
        <dbReference type="ARBA" id="ARBA00023002"/>
    </source>
</evidence>
<dbReference type="EMBL" id="KN847475">
    <property type="protein sequence ID" value="KIX10174.1"/>
    <property type="molecule type" value="Genomic_DNA"/>
</dbReference>
<dbReference type="InterPro" id="IPR011032">
    <property type="entry name" value="GroES-like_sf"/>
</dbReference>
<dbReference type="SMART" id="SM00829">
    <property type="entry name" value="PKS_ER"/>
    <property type="match status" value="1"/>
</dbReference>
<dbReference type="GeneID" id="25289326"/>
<reference evidence="4 5" key="1">
    <citation type="submission" date="2015-01" db="EMBL/GenBank/DDBJ databases">
        <title>The Genome Sequence of Rhinocladiella mackenzie CBS 650.93.</title>
        <authorList>
            <consortium name="The Broad Institute Genomics Platform"/>
            <person name="Cuomo C."/>
            <person name="de Hoog S."/>
            <person name="Gorbushina A."/>
            <person name="Stielow B."/>
            <person name="Teixiera M."/>
            <person name="Abouelleil A."/>
            <person name="Chapman S.B."/>
            <person name="Priest M."/>
            <person name="Young S.K."/>
            <person name="Wortman J."/>
            <person name="Nusbaum C."/>
            <person name="Birren B."/>
        </authorList>
    </citation>
    <scope>NUCLEOTIDE SEQUENCE [LARGE SCALE GENOMIC DNA]</scope>
    <source>
        <strain evidence="4 5">CBS 650.93</strain>
    </source>
</reference>
<dbReference type="Gene3D" id="3.90.180.10">
    <property type="entry name" value="Medium-chain alcohol dehydrogenases, catalytic domain"/>
    <property type="match status" value="1"/>
</dbReference>
<name>A0A0D2IVV2_9EURO</name>
<evidence type="ECO:0000259" key="3">
    <source>
        <dbReference type="SMART" id="SM00829"/>
    </source>
</evidence>
<dbReference type="GO" id="GO:0016651">
    <property type="term" value="F:oxidoreductase activity, acting on NAD(P)H"/>
    <property type="evidence" value="ECO:0007669"/>
    <property type="project" value="InterPro"/>
</dbReference>
<dbReference type="SUPFAM" id="SSF50129">
    <property type="entry name" value="GroES-like"/>
    <property type="match status" value="1"/>
</dbReference>
<feature type="domain" description="Enoyl reductase (ER)" evidence="3">
    <location>
        <begin position="8"/>
        <end position="327"/>
    </location>
</feature>
<dbReference type="AlphaFoldDB" id="A0A0D2IVV2"/>
<dbReference type="Pfam" id="PF08240">
    <property type="entry name" value="ADH_N"/>
    <property type="match status" value="1"/>
</dbReference>
<dbReference type="OrthoDB" id="48317at2759"/>
<dbReference type="HOGENOM" id="CLU_026673_16_1_1"/>
<dbReference type="VEuPathDB" id="FungiDB:Z518_01255"/>
<dbReference type="STRING" id="1442369.A0A0D2IVV2"/>
<dbReference type="RefSeq" id="XP_013277310.1">
    <property type="nucleotide sequence ID" value="XM_013421856.1"/>
</dbReference>
<protein>
    <recommendedName>
        <fullName evidence="3">Enoyl reductase (ER) domain-containing protein</fullName>
    </recommendedName>
</protein>
<dbReference type="SUPFAM" id="SSF51735">
    <property type="entry name" value="NAD(P)-binding Rossmann-fold domains"/>
    <property type="match status" value="1"/>
</dbReference>
<sequence>MKAIIWNGTAPELVTDRPHPRLRPDYLLISTIAVALNPTDVKAISQSRAARNGLLGCDFSGVVLETGSAVVKPFKKGDRVFGFAHGANFNEAEDGAWAEVIAAKGDCCMKIPETWSFEEAATVGASSITCGQGLFQEMKLRLPSVDGDVVEAGKDKEYILIYGGSSSAGTLAIQYCRLAGYTVLTTCSPRNFDLCKSRGAEAVFDYTDQTCGEQIREYTKGQLKLIWDTIGSADGVKICMTALSTDPGADKKYGTILFNDIPRKDVKHSFSVLVTFAGEAFDKFGKHYPASRGQFEFAKMFTGLTEVLAAQGKLQAHPVRLIGKGLLGMLEEGVPLGNEGKVSGFKIVARLAETP</sequence>
<proteinExistence type="inferred from homology"/>
<keyword evidence="5" id="KW-1185">Reference proteome</keyword>
<accession>A0A0D2IVV2</accession>
<dbReference type="Gene3D" id="3.40.50.720">
    <property type="entry name" value="NAD(P)-binding Rossmann-like Domain"/>
    <property type="match status" value="1"/>
</dbReference>
<dbReference type="InterPro" id="IPR013149">
    <property type="entry name" value="ADH-like_C"/>
</dbReference>
<organism evidence="4 5">
    <name type="scientific">Rhinocladiella mackenziei CBS 650.93</name>
    <dbReference type="NCBI Taxonomy" id="1442369"/>
    <lineage>
        <taxon>Eukaryota</taxon>
        <taxon>Fungi</taxon>
        <taxon>Dikarya</taxon>
        <taxon>Ascomycota</taxon>
        <taxon>Pezizomycotina</taxon>
        <taxon>Eurotiomycetes</taxon>
        <taxon>Chaetothyriomycetidae</taxon>
        <taxon>Chaetothyriales</taxon>
        <taxon>Herpotrichiellaceae</taxon>
        <taxon>Rhinocladiella</taxon>
    </lineage>
</organism>
<gene>
    <name evidence="4" type="ORF">Z518_01255</name>
</gene>
<dbReference type="PANTHER" id="PTHR45348:SF2">
    <property type="entry name" value="ZINC-TYPE ALCOHOL DEHYDROGENASE-LIKE PROTEIN C2E1P3.01"/>
    <property type="match status" value="1"/>
</dbReference>
<evidence type="ECO:0000313" key="4">
    <source>
        <dbReference type="EMBL" id="KIX10174.1"/>
    </source>
</evidence>
<dbReference type="Proteomes" id="UP000053617">
    <property type="component" value="Unassembled WGS sequence"/>
</dbReference>
<dbReference type="InterPro" id="IPR020843">
    <property type="entry name" value="ER"/>
</dbReference>
<comment type="similarity">
    <text evidence="1">Belongs to the zinc-containing alcohol dehydrogenase family.</text>
</comment>
<dbReference type="InterPro" id="IPR036291">
    <property type="entry name" value="NAD(P)-bd_dom_sf"/>
</dbReference>
<keyword evidence="2" id="KW-0560">Oxidoreductase</keyword>
<dbReference type="Pfam" id="PF00107">
    <property type="entry name" value="ADH_zinc_N"/>
    <property type="match status" value="1"/>
</dbReference>
<dbReference type="InterPro" id="IPR047122">
    <property type="entry name" value="Trans-enoyl_RdTase-like"/>
</dbReference>
<dbReference type="CDD" id="cd08249">
    <property type="entry name" value="enoyl_reductase_like"/>
    <property type="match status" value="1"/>
</dbReference>
<dbReference type="InterPro" id="IPR013154">
    <property type="entry name" value="ADH-like_N"/>
</dbReference>